<comment type="caution">
    <text evidence="1">The sequence shown here is derived from an EMBL/GenBank/DDBJ whole genome shotgun (WGS) entry which is preliminary data.</text>
</comment>
<dbReference type="Proteomes" id="UP000623467">
    <property type="component" value="Unassembled WGS sequence"/>
</dbReference>
<organism evidence="1 2">
    <name type="scientific">Mycena sanguinolenta</name>
    <dbReference type="NCBI Taxonomy" id="230812"/>
    <lineage>
        <taxon>Eukaryota</taxon>
        <taxon>Fungi</taxon>
        <taxon>Dikarya</taxon>
        <taxon>Basidiomycota</taxon>
        <taxon>Agaricomycotina</taxon>
        <taxon>Agaricomycetes</taxon>
        <taxon>Agaricomycetidae</taxon>
        <taxon>Agaricales</taxon>
        <taxon>Marasmiineae</taxon>
        <taxon>Mycenaceae</taxon>
        <taxon>Mycena</taxon>
    </lineage>
</organism>
<reference evidence="1" key="1">
    <citation type="submission" date="2020-05" db="EMBL/GenBank/DDBJ databases">
        <title>Mycena genomes resolve the evolution of fungal bioluminescence.</title>
        <authorList>
            <person name="Tsai I.J."/>
        </authorList>
    </citation>
    <scope>NUCLEOTIDE SEQUENCE</scope>
    <source>
        <strain evidence="1">160909Yilan</strain>
    </source>
</reference>
<evidence type="ECO:0008006" key="3">
    <source>
        <dbReference type="Google" id="ProtNLM"/>
    </source>
</evidence>
<protein>
    <recommendedName>
        <fullName evidence="3">Protein kinase domain-containing protein</fullName>
    </recommendedName>
</protein>
<dbReference type="EMBL" id="JACAZH010000004">
    <property type="protein sequence ID" value="KAF7371254.1"/>
    <property type="molecule type" value="Genomic_DNA"/>
</dbReference>
<accession>A0A8H6Z633</accession>
<evidence type="ECO:0000313" key="1">
    <source>
        <dbReference type="EMBL" id="KAF7371254.1"/>
    </source>
</evidence>
<keyword evidence="2" id="KW-1185">Reference proteome</keyword>
<proteinExistence type="predicted"/>
<evidence type="ECO:0000313" key="2">
    <source>
        <dbReference type="Proteomes" id="UP000623467"/>
    </source>
</evidence>
<name>A0A8H6Z633_9AGAR</name>
<dbReference type="OrthoDB" id="10372520at2759"/>
<sequence length="451" mass="51698">MQRRYIGAFFPNASGFAIHGGKFTINNVYNFPTEHPAGESFLFISFGPYRYRQDFGPFYWGDVKLGKEIRTSSVVGQQIRGTSARRMYAAEIRRDPGPVTVAVYQGHGAEEEWREHLAKYESIRHPNIMQLYGLVSASGIRAMVFYDELIPLSQFLSRFRHSPILKAYILSYCNVQRREALDYLRSVLPTHHYDKLPVWMKITTGELCVDLVQAPETDIEVPWPDDPLDLDNISLEHSATAIISTLNEDDYPAICSWRPVSQSRWFQVSTRHPIGLATFRWNFQHRTLARVTEALHLEDEQELRWHQHTADGLGEAISNSWIRFRFSIRVPRSPQIQNCWQAQANDILTQILETAHLQDYVCVDTIWFILQCFPNTHATQKLDGYLFTVLPTGHSMSLELSLSVKKTPNSTDFPYCISKPLYVDDPAATMYAIVSKNFTEARGTLQRAGIG</sequence>
<dbReference type="AlphaFoldDB" id="A0A8H6Z633"/>
<gene>
    <name evidence="1" type="ORF">MSAN_00761200</name>
</gene>